<name>A0ABD5RGB2_9EURY</name>
<dbReference type="RefSeq" id="WP_227231096.1">
    <property type="nucleotide sequence ID" value="NZ_JAJCVJ010000003.1"/>
</dbReference>
<organism evidence="1 2">
    <name type="scientific">Salinirubrum litoreum</name>
    <dbReference type="NCBI Taxonomy" id="1126234"/>
    <lineage>
        <taxon>Archaea</taxon>
        <taxon>Methanobacteriati</taxon>
        <taxon>Methanobacteriota</taxon>
        <taxon>Stenosarchaea group</taxon>
        <taxon>Halobacteria</taxon>
        <taxon>Halobacteriales</taxon>
        <taxon>Haloferacaceae</taxon>
        <taxon>Salinirubrum</taxon>
    </lineage>
</organism>
<gene>
    <name evidence="1" type="primary">rdfA</name>
    <name evidence="1" type="ORF">ACFPJ5_19095</name>
</gene>
<protein>
    <submittedName>
        <fullName evidence="1">Rod-determining factor RdfA</fullName>
    </submittedName>
</protein>
<evidence type="ECO:0000313" key="1">
    <source>
        <dbReference type="EMBL" id="MFC5369039.1"/>
    </source>
</evidence>
<dbReference type="AlphaFoldDB" id="A0ABD5RGB2"/>
<evidence type="ECO:0000313" key="2">
    <source>
        <dbReference type="Proteomes" id="UP001596201"/>
    </source>
</evidence>
<keyword evidence="2" id="KW-1185">Reference proteome</keyword>
<sequence>MSDDTDDGVSTGQQGGKVRRVIDRYGLEAAGEELERYWLGEDVDRRSLRDLADYLNRRIVRAAMTDAGLNPLDGEAANTYRLLTDDDVTSGERTKVERHLNRAGIDVEQLRKDFVSHQAVHTYLRKHRGVSLSSDPEEPPREKAVNTIRRLNSRSKAVSEKTVDSLRNQDEVTIGTYRITVDTRIVCRECNSQYDLTEFLQTGHCNCVED</sequence>
<reference evidence="1 2" key="1">
    <citation type="journal article" date="2019" name="Int. J. Syst. Evol. Microbiol.">
        <title>The Global Catalogue of Microorganisms (GCM) 10K type strain sequencing project: providing services to taxonomists for standard genome sequencing and annotation.</title>
        <authorList>
            <consortium name="The Broad Institute Genomics Platform"/>
            <consortium name="The Broad Institute Genome Sequencing Center for Infectious Disease"/>
            <person name="Wu L."/>
            <person name="Ma J."/>
        </authorList>
    </citation>
    <scope>NUCLEOTIDE SEQUENCE [LARGE SCALE GENOMIC DNA]</scope>
    <source>
        <strain evidence="1 2">CGMCC 1.12237</strain>
    </source>
</reference>
<dbReference type="EMBL" id="JBHSKX010000004">
    <property type="protein sequence ID" value="MFC5369039.1"/>
    <property type="molecule type" value="Genomic_DNA"/>
</dbReference>
<comment type="caution">
    <text evidence="1">The sequence shown here is derived from an EMBL/GenBank/DDBJ whole genome shotgun (WGS) entry which is preliminary data.</text>
</comment>
<dbReference type="Proteomes" id="UP001596201">
    <property type="component" value="Unassembled WGS sequence"/>
</dbReference>
<accession>A0ABD5RGB2</accession>
<dbReference type="InterPro" id="IPR048925">
    <property type="entry name" value="RdfA"/>
</dbReference>
<proteinExistence type="predicted"/>
<dbReference type="Pfam" id="PF21811">
    <property type="entry name" value="RdfA"/>
    <property type="match status" value="1"/>
</dbReference>